<feature type="transmembrane region" description="Helical" evidence="2">
    <location>
        <begin position="368"/>
        <end position="391"/>
    </location>
</feature>
<dbReference type="PANTHER" id="PTHR40050">
    <property type="entry name" value="INNER SPORE COAT PROTEIN H"/>
    <property type="match status" value="1"/>
</dbReference>
<evidence type="ECO:0000256" key="2">
    <source>
        <dbReference type="SAM" id="Phobius"/>
    </source>
</evidence>
<gene>
    <name evidence="3" type="primary">pelG</name>
    <name evidence="3" type="ORF">ACFSJH_20445</name>
</gene>
<feature type="transmembrane region" description="Helical" evidence="2">
    <location>
        <begin position="277"/>
        <end position="299"/>
    </location>
</feature>
<feature type="transmembrane region" description="Helical" evidence="2">
    <location>
        <begin position="23"/>
        <end position="45"/>
    </location>
</feature>
<keyword evidence="4" id="KW-1185">Reference proteome</keyword>
<keyword evidence="2" id="KW-0472">Membrane</keyword>
<feature type="transmembrane region" description="Helical" evidence="2">
    <location>
        <begin position="65"/>
        <end position="84"/>
    </location>
</feature>
<dbReference type="RefSeq" id="WP_377775632.1">
    <property type="nucleotide sequence ID" value="NZ_JBHUHO010000049.1"/>
</dbReference>
<dbReference type="PANTHER" id="PTHR40050:SF1">
    <property type="entry name" value="INNER SPORE COAT PROTEIN H"/>
    <property type="match status" value="1"/>
</dbReference>
<feature type="transmembrane region" description="Helical" evidence="2">
    <location>
        <begin position="423"/>
        <end position="441"/>
    </location>
</feature>
<dbReference type="Proteomes" id="UP001597362">
    <property type="component" value="Unassembled WGS sequence"/>
</dbReference>
<feature type="transmembrane region" description="Helical" evidence="2">
    <location>
        <begin position="130"/>
        <end position="153"/>
    </location>
</feature>
<dbReference type="InterPro" id="IPR031617">
    <property type="entry name" value="PelG"/>
</dbReference>
<keyword evidence="2" id="KW-0812">Transmembrane</keyword>
<dbReference type="Pfam" id="PF08757">
    <property type="entry name" value="CotH"/>
    <property type="match status" value="1"/>
</dbReference>
<feature type="transmembrane region" description="Helical" evidence="2">
    <location>
        <begin position="165"/>
        <end position="184"/>
    </location>
</feature>
<dbReference type="Gene3D" id="2.60.40.10">
    <property type="entry name" value="Immunoglobulins"/>
    <property type="match status" value="1"/>
</dbReference>
<dbReference type="InterPro" id="IPR014867">
    <property type="entry name" value="Spore_coat_CotH_CotH2/3/7"/>
</dbReference>
<evidence type="ECO:0000256" key="1">
    <source>
        <dbReference type="SAM" id="Coils"/>
    </source>
</evidence>
<dbReference type="InterPro" id="IPR013783">
    <property type="entry name" value="Ig-like_fold"/>
</dbReference>
<name>A0ABW4YQQ8_9BACL</name>
<accession>A0ABW4YQQ8</accession>
<dbReference type="Pfam" id="PF16933">
    <property type="entry name" value="PelG"/>
    <property type="match status" value="1"/>
</dbReference>
<keyword evidence="1" id="KW-0175">Coiled coil</keyword>
<sequence length="1034" mass="120042">MAGIGFELRKLFREQGLVNNIKAYAYSSLTTIGPMIISMFLIILLQRMMSTEGTTYLDWELYTATVSYSFIFSIIITSGFTMVLTRYVADMIYQKYYDRLMSSYYGSLIILLPLSSVTALLFLINVSAGIHYKAVAFLFFVLLTIVWVQGVYLSALKDYVRIVRGFVIGTIAAIGMGWFTFYIMDMDITTAALLSLDVGFFLIVILSAIHFEQRFPRANVKYFFEFLKYYRKHTTMFFTGVFVYSGVYLHNFVYWLSDSSSVVADQFKMMPFYDLPVFFAFISVMPTLVTFVISVETAFYTKFKVYYMQVLEGGTIADINEAKLQMQQTLIKQISKLMEIQILCTILAVALGIKFLPNIGFSMRQLDLFIILALAYFLFIVYFVITHILMYFDDQKGVFGIGLTYFILNIVFTFIMMRLEFDGVGMFIASFITLLLALYRLKYVLKNIDYFTFCSQPINSISIDSKIKVKKTSKKIVGLTSLIILVFLLSACSNLNDEQANEEGATVKNRATMPETFDTRLVEDKRIYERDDDSELKTLYITVLPPEDAADKTDWYTLNRQTDPLNAVTLPAIVQEGLSDGKGPKSGMFGYDDDLANATIEIRGNSTWFESQKSYGIRLKPDAGTYLDQRKLNLNKHVADLSRMRNKLSFDLMETIPNMSSLRTQYIHVYVKDLSNNNSDTSYQDLGLFTHIEQPNKKFLKAHLLDPNGHVYKAINFEYFLSDEIKNYNDPAYDEAMFEQILEIKGNKDHSKLIRMLEDVNNLGIPIEETIAKHFDEENFLTWTALNILIDNVDTMSQNFYLYSPLNSEIWYLLPWDYDYSFHRARNRHPFQHGISTYWGNVIHSRYFRSEKNVEKLLKKVEELEDYVNQETIAKQIDKYRDIVEPFLHRMPDKNYLPKHVSEFDAELNKMIETPKLSKELLMKDIERPKPFYVNDVEVEDGKLKFSWGISFDIQDDKLRYQLTIAKDAAMNNVLFSENDLAKAYHTSEMLPKGIYYMKVTVKDEKGNEQYAFDYIEDKENTLYYFGTKQFEVK</sequence>
<feature type="transmembrane region" description="Helical" evidence="2">
    <location>
        <begin position="398"/>
        <end position="417"/>
    </location>
</feature>
<organism evidence="3 4">
    <name type="scientific">Paenibacillus yanchengensis</name>
    <dbReference type="NCBI Taxonomy" id="2035833"/>
    <lineage>
        <taxon>Bacteria</taxon>
        <taxon>Bacillati</taxon>
        <taxon>Bacillota</taxon>
        <taxon>Bacilli</taxon>
        <taxon>Bacillales</taxon>
        <taxon>Paenibacillaceae</taxon>
        <taxon>Paenibacillus</taxon>
    </lineage>
</organism>
<feature type="transmembrane region" description="Helical" evidence="2">
    <location>
        <begin position="104"/>
        <end position="124"/>
    </location>
</feature>
<feature type="transmembrane region" description="Helical" evidence="2">
    <location>
        <begin position="236"/>
        <end position="257"/>
    </location>
</feature>
<keyword evidence="2" id="KW-1133">Transmembrane helix</keyword>
<comment type="caution">
    <text evidence="3">The sequence shown here is derived from an EMBL/GenBank/DDBJ whole genome shotgun (WGS) entry which is preliminary data.</text>
</comment>
<proteinExistence type="predicted"/>
<reference evidence="4" key="1">
    <citation type="journal article" date="2019" name="Int. J. Syst. Evol. Microbiol.">
        <title>The Global Catalogue of Microorganisms (GCM) 10K type strain sequencing project: providing services to taxonomists for standard genome sequencing and annotation.</title>
        <authorList>
            <consortium name="The Broad Institute Genomics Platform"/>
            <consortium name="The Broad Institute Genome Sequencing Center for Infectious Disease"/>
            <person name="Wu L."/>
            <person name="Ma J."/>
        </authorList>
    </citation>
    <scope>NUCLEOTIDE SEQUENCE [LARGE SCALE GENOMIC DNA]</scope>
    <source>
        <strain evidence="4">GH52</strain>
    </source>
</reference>
<feature type="transmembrane region" description="Helical" evidence="2">
    <location>
        <begin position="476"/>
        <end position="496"/>
    </location>
</feature>
<protein>
    <submittedName>
        <fullName evidence="3">Exopolysaccharide Pel transporter PelG</fullName>
    </submittedName>
</protein>
<feature type="transmembrane region" description="Helical" evidence="2">
    <location>
        <begin position="337"/>
        <end position="356"/>
    </location>
</feature>
<feature type="transmembrane region" description="Helical" evidence="2">
    <location>
        <begin position="190"/>
        <end position="211"/>
    </location>
</feature>
<dbReference type="EMBL" id="JBHUHO010000049">
    <property type="protein sequence ID" value="MFD2118074.1"/>
    <property type="molecule type" value="Genomic_DNA"/>
</dbReference>
<evidence type="ECO:0000313" key="3">
    <source>
        <dbReference type="EMBL" id="MFD2118074.1"/>
    </source>
</evidence>
<feature type="coiled-coil region" evidence="1">
    <location>
        <begin position="847"/>
        <end position="874"/>
    </location>
</feature>
<evidence type="ECO:0000313" key="4">
    <source>
        <dbReference type="Proteomes" id="UP001597362"/>
    </source>
</evidence>